<name>M2YYR7_PSEFD</name>
<dbReference type="AlphaFoldDB" id="M2YYR7"/>
<gene>
    <name evidence="1" type="ORF">MYCFIDRAFT_207605</name>
</gene>
<dbReference type="KEGG" id="pfj:MYCFIDRAFT_207605"/>
<dbReference type="VEuPathDB" id="FungiDB:MYCFIDRAFT_207605"/>
<evidence type="ECO:0000313" key="1">
    <source>
        <dbReference type="EMBL" id="EME82770.1"/>
    </source>
</evidence>
<organism evidence="1 2">
    <name type="scientific">Pseudocercospora fijiensis (strain CIRAD86)</name>
    <name type="common">Black leaf streak disease fungus</name>
    <name type="synonym">Mycosphaerella fijiensis</name>
    <dbReference type="NCBI Taxonomy" id="383855"/>
    <lineage>
        <taxon>Eukaryota</taxon>
        <taxon>Fungi</taxon>
        <taxon>Dikarya</taxon>
        <taxon>Ascomycota</taxon>
        <taxon>Pezizomycotina</taxon>
        <taxon>Dothideomycetes</taxon>
        <taxon>Dothideomycetidae</taxon>
        <taxon>Mycosphaerellales</taxon>
        <taxon>Mycosphaerellaceae</taxon>
        <taxon>Pseudocercospora</taxon>
    </lineage>
</organism>
<dbReference type="GeneID" id="19336608"/>
<evidence type="ECO:0000313" key="2">
    <source>
        <dbReference type="Proteomes" id="UP000016932"/>
    </source>
</evidence>
<protein>
    <submittedName>
        <fullName evidence="1">Uncharacterized protein</fullName>
    </submittedName>
</protein>
<reference evidence="1 2" key="1">
    <citation type="journal article" date="2012" name="PLoS Pathog.">
        <title>Diverse lifestyles and strategies of plant pathogenesis encoded in the genomes of eighteen Dothideomycetes fungi.</title>
        <authorList>
            <person name="Ohm R.A."/>
            <person name="Feau N."/>
            <person name="Henrissat B."/>
            <person name="Schoch C.L."/>
            <person name="Horwitz B.A."/>
            <person name="Barry K.W."/>
            <person name="Condon B.J."/>
            <person name="Copeland A.C."/>
            <person name="Dhillon B."/>
            <person name="Glaser F."/>
            <person name="Hesse C.N."/>
            <person name="Kosti I."/>
            <person name="LaButti K."/>
            <person name="Lindquist E.A."/>
            <person name="Lucas S."/>
            <person name="Salamov A.A."/>
            <person name="Bradshaw R.E."/>
            <person name="Ciuffetti L."/>
            <person name="Hamelin R.C."/>
            <person name="Kema G.H.J."/>
            <person name="Lawrence C."/>
            <person name="Scott J.A."/>
            <person name="Spatafora J.W."/>
            <person name="Turgeon B.G."/>
            <person name="de Wit P.J.G.M."/>
            <person name="Zhong S."/>
            <person name="Goodwin S.B."/>
            <person name="Grigoriev I.V."/>
        </authorList>
    </citation>
    <scope>NUCLEOTIDE SEQUENCE [LARGE SCALE GENOMIC DNA]</scope>
    <source>
        <strain evidence="1 2">CIRAD86</strain>
    </source>
</reference>
<accession>M2YYR7</accession>
<proteinExistence type="predicted"/>
<sequence length="316" mass="34562">MAMKQIILEVKRSAEHSERMWRYKQVLYIDGQRRAGSMMPWPDVQAGVFPSTVFPGRHRIKAKRPDVLPPFSNDDKAVVDDDLEEIAEGEVEVHIRLPTSLADIARHAFLKRIKASVDQDNCETSLSGKSQPQSHPRVDLLCSLALSTVPRLVANQFPFGPGSGTLTPLQLFVMSVGSVGASIRDCKSMVRGACVVSPDSQLSMSKPHIIVVHGASHRARHLQPLKAGLGMVSAKNTEEIGRHVYRKLDTVSPCLKPQNNVSDATALLEQTHKYCMLTSSARLDLTPAVIAVDDVDAPADNIRGGVQPVSNAEWVP</sequence>
<dbReference type="EMBL" id="KB446558">
    <property type="protein sequence ID" value="EME82770.1"/>
    <property type="molecule type" value="Genomic_DNA"/>
</dbReference>
<keyword evidence="2" id="KW-1185">Reference proteome</keyword>
<dbReference type="HOGENOM" id="CLU_880351_0_0_1"/>
<dbReference type="Proteomes" id="UP000016932">
    <property type="component" value="Unassembled WGS sequence"/>
</dbReference>
<dbReference type="RefSeq" id="XP_007926197.1">
    <property type="nucleotide sequence ID" value="XM_007928006.1"/>
</dbReference>